<dbReference type="GO" id="GO:0005886">
    <property type="term" value="C:plasma membrane"/>
    <property type="evidence" value="ECO:0007669"/>
    <property type="project" value="TreeGrafter"/>
</dbReference>
<sequence length="317" mass="35198">MQSVDIVVPCFNEASGIESFYAETRKVLDTIDGCIFHFIFINDGSSDKTPDILARFAKINSDSDYISLSRNFGKEAAIYAGLKFSTGDCVIVMDADLQHPPDLIPEMIAGIREGYDSCAAKRISRTGETFFRSGLSRAFYRISNKMTDVSLAEGVVDYRIMKRSVVDAVLSLGEVQRFSKGLFAWVGFDTKWIPYDNITRETGKSKWNYRNLFKYAMDGITSFSVLPLRLVTAMGFFISVIAFVYIIITLIKTLITGIDVPGYVTTLSAVLFLGGIVEISIGIIGEYIGHIYMEAKKRPIFIIKGTSLKKGGSDTNE</sequence>
<feature type="transmembrane region" description="Helical" evidence="1">
    <location>
        <begin position="230"/>
        <end position="251"/>
    </location>
</feature>
<dbReference type="GO" id="GO:0016740">
    <property type="term" value="F:transferase activity"/>
    <property type="evidence" value="ECO:0007669"/>
    <property type="project" value="UniProtKB-KW"/>
</dbReference>
<evidence type="ECO:0000313" key="3">
    <source>
        <dbReference type="EMBL" id="SHI36098.1"/>
    </source>
</evidence>
<keyword evidence="1" id="KW-0812">Transmembrane</keyword>
<evidence type="ECO:0000259" key="2">
    <source>
        <dbReference type="Pfam" id="PF00535"/>
    </source>
</evidence>
<dbReference type="Proteomes" id="UP000184342">
    <property type="component" value="Unassembled WGS sequence"/>
</dbReference>
<dbReference type="SUPFAM" id="SSF53448">
    <property type="entry name" value="Nucleotide-diphospho-sugar transferases"/>
    <property type="match status" value="1"/>
</dbReference>
<gene>
    <name evidence="3" type="ORF">SAMN02745691_00174</name>
</gene>
<evidence type="ECO:0000256" key="1">
    <source>
        <dbReference type="SAM" id="Phobius"/>
    </source>
</evidence>
<keyword evidence="4" id="KW-1185">Reference proteome</keyword>
<organism evidence="3 4">
    <name type="scientific">Parasporobacterium paucivorans DSM 15970</name>
    <dbReference type="NCBI Taxonomy" id="1122934"/>
    <lineage>
        <taxon>Bacteria</taxon>
        <taxon>Bacillati</taxon>
        <taxon>Bacillota</taxon>
        <taxon>Clostridia</taxon>
        <taxon>Lachnospirales</taxon>
        <taxon>Lachnospiraceae</taxon>
        <taxon>Parasporobacterium</taxon>
    </lineage>
</organism>
<keyword evidence="1" id="KW-1133">Transmembrane helix</keyword>
<dbReference type="Gene3D" id="3.90.550.10">
    <property type="entry name" value="Spore Coat Polysaccharide Biosynthesis Protein SpsA, Chain A"/>
    <property type="match status" value="1"/>
</dbReference>
<dbReference type="InterPro" id="IPR050256">
    <property type="entry name" value="Glycosyltransferase_2"/>
</dbReference>
<dbReference type="STRING" id="1122934.SAMN02745691_00174"/>
<dbReference type="PANTHER" id="PTHR48090:SF8">
    <property type="entry name" value="GLYCOSYLTRANSFERASE CSBB-RELATED"/>
    <property type="match status" value="1"/>
</dbReference>
<feature type="transmembrane region" description="Helical" evidence="1">
    <location>
        <begin position="263"/>
        <end position="288"/>
    </location>
</feature>
<dbReference type="RefSeq" id="WP_073992473.1">
    <property type="nucleotide sequence ID" value="NZ_FQYT01000002.1"/>
</dbReference>
<dbReference type="Pfam" id="PF00535">
    <property type="entry name" value="Glycos_transf_2"/>
    <property type="match status" value="1"/>
</dbReference>
<name>A0A1M6AIF0_9FIRM</name>
<protein>
    <submittedName>
        <fullName evidence="3">Glycosyltransferase involved in cell wall bisynthesis</fullName>
    </submittedName>
</protein>
<dbReference type="AlphaFoldDB" id="A0A1M6AIF0"/>
<evidence type="ECO:0000313" key="4">
    <source>
        <dbReference type="Proteomes" id="UP000184342"/>
    </source>
</evidence>
<dbReference type="CDD" id="cd04187">
    <property type="entry name" value="DPM1_like_bac"/>
    <property type="match status" value="1"/>
</dbReference>
<feature type="domain" description="Glycosyltransferase 2-like" evidence="2">
    <location>
        <begin position="6"/>
        <end position="168"/>
    </location>
</feature>
<reference evidence="3 4" key="1">
    <citation type="submission" date="2016-11" db="EMBL/GenBank/DDBJ databases">
        <authorList>
            <person name="Jaros S."/>
            <person name="Januszkiewicz K."/>
            <person name="Wedrychowicz H."/>
        </authorList>
    </citation>
    <scope>NUCLEOTIDE SEQUENCE [LARGE SCALE GENOMIC DNA]</scope>
    <source>
        <strain evidence="3 4">DSM 15970</strain>
    </source>
</reference>
<dbReference type="OrthoDB" id="9807778at2"/>
<proteinExistence type="predicted"/>
<keyword evidence="1" id="KW-0472">Membrane</keyword>
<dbReference type="PANTHER" id="PTHR48090">
    <property type="entry name" value="UNDECAPRENYL-PHOSPHATE 4-DEOXY-4-FORMAMIDO-L-ARABINOSE TRANSFERASE-RELATED"/>
    <property type="match status" value="1"/>
</dbReference>
<dbReference type="InterPro" id="IPR001173">
    <property type="entry name" value="Glyco_trans_2-like"/>
</dbReference>
<dbReference type="InterPro" id="IPR029044">
    <property type="entry name" value="Nucleotide-diphossugar_trans"/>
</dbReference>
<dbReference type="EMBL" id="FQYT01000002">
    <property type="protein sequence ID" value="SHI36098.1"/>
    <property type="molecule type" value="Genomic_DNA"/>
</dbReference>
<keyword evidence="3" id="KW-0808">Transferase</keyword>
<accession>A0A1M6AIF0</accession>